<dbReference type="STRING" id="1160895.CM19_00310"/>
<name>A0A031LX59_9CREN</name>
<proteinExistence type="predicted"/>
<reference evidence="1 2" key="1">
    <citation type="submission" date="2014-03" db="EMBL/GenBank/DDBJ databases">
        <title>Draft genome sequence of the novel thermoacidophilic archaea Acidianus copahuensis ALE1 strain, isolated from Copahue volcanic area in Neuquen Argentina.</title>
        <authorList>
            <person name="Urbieta M.S."/>
            <person name="Rascovan N."/>
            <person name="Castro C."/>
            <person name="Revale S."/>
            <person name="Giaveno M.A."/>
            <person name="Vazquez M.P."/>
            <person name="Donati E.R."/>
        </authorList>
    </citation>
    <scope>NUCLEOTIDE SEQUENCE [LARGE SCALE GENOMIC DNA]</scope>
    <source>
        <strain evidence="1 2">ALE1</strain>
    </source>
</reference>
<dbReference type="EMBL" id="JFZT01000005">
    <property type="protein sequence ID" value="EZQ12059.1"/>
    <property type="molecule type" value="Genomic_DNA"/>
</dbReference>
<organism evidence="1 2">
    <name type="scientific">Candidatus Acidianus copahuensis</name>
    <dbReference type="NCBI Taxonomy" id="1160895"/>
    <lineage>
        <taxon>Archaea</taxon>
        <taxon>Thermoproteota</taxon>
        <taxon>Thermoprotei</taxon>
        <taxon>Sulfolobales</taxon>
        <taxon>Sulfolobaceae</taxon>
        <taxon>Acidianus</taxon>
    </lineage>
</organism>
<protein>
    <submittedName>
        <fullName evidence="1">Uncharacterized protein</fullName>
    </submittedName>
</protein>
<dbReference type="Proteomes" id="UP000024332">
    <property type="component" value="Unassembled WGS sequence"/>
</dbReference>
<dbReference type="OrthoDB" id="40674at2157"/>
<gene>
    <name evidence="1" type="ORF">CM19_00310</name>
</gene>
<evidence type="ECO:0000313" key="2">
    <source>
        <dbReference type="Proteomes" id="UP000024332"/>
    </source>
</evidence>
<sequence>MGNLEEIKSSFSNLSDCVEKCLHCVDCEKCDEAELLLDEFMSRVNGINVLSLNDEERRELTSIIRSAMELRKRISGKREAL</sequence>
<dbReference type="RefSeq" id="WP_048098457.1">
    <property type="nucleotide sequence ID" value="NZ_JFZT01000005.1"/>
</dbReference>
<keyword evidence="2" id="KW-1185">Reference proteome</keyword>
<accession>A0A031LX59</accession>
<evidence type="ECO:0000313" key="1">
    <source>
        <dbReference type="EMBL" id="EZQ12059.1"/>
    </source>
</evidence>
<comment type="caution">
    <text evidence="1">The sequence shown here is derived from an EMBL/GenBank/DDBJ whole genome shotgun (WGS) entry which is preliminary data.</text>
</comment>
<dbReference type="AlphaFoldDB" id="A0A031LX59"/>